<dbReference type="SUPFAM" id="SSF51735">
    <property type="entry name" value="NAD(P)-binding Rossmann-fold domains"/>
    <property type="match status" value="1"/>
</dbReference>
<feature type="domain" description="NAD-dependent epimerase/dehydratase" evidence="1">
    <location>
        <begin position="5"/>
        <end position="228"/>
    </location>
</feature>
<dbReference type="EMBL" id="JAODNV010000011">
    <property type="protein sequence ID" value="MCT8990926.1"/>
    <property type="molecule type" value="Genomic_DNA"/>
</dbReference>
<name>A0A9X2XA68_9HYPH</name>
<dbReference type="Proteomes" id="UP001149009">
    <property type="component" value="Unassembled WGS sequence"/>
</dbReference>
<evidence type="ECO:0000313" key="3">
    <source>
        <dbReference type="Proteomes" id="UP001149009"/>
    </source>
</evidence>
<gene>
    <name evidence="2" type="ORF">NYR54_11580</name>
</gene>
<keyword evidence="3" id="KW-1185">Reference proteome</keyword>
<sequence length="325" mass="35180">MAKRILITGATGFVGRRLVSRLVEEGWHLTLTVRTSGTAAAWRRDNLRIIETGPLEQSQNLDLALADVSSVVHLAGLAHRGDASETDFMRANAEATSQLADAAAANGVSAFIHLSSLAAVTENAASETVNDNTNHEPTTPYGSSKRLAEQHVLTLPARGIFAISLRPPLIVGAEAKGNWAALQRLAATGFPLPFGGVNNRRSMIGIDTLVEAIVHLCSKTWPIEKSGNYCIADPESLSLAEVVAELRKGMGLSPRLFSVPDVILRTAANRVLKRRAAGLLGSLEVDAHRFAKQFDFPLKPRLREDIRRSGQEYRQLRQAEKATPT</sequence>
<organism evidence="2 3">
    <name type="scientific">Chelativorans petroleitrophicus</name>
    <dbReference type="NCBI Taxonomy" id="2975484"/>
    <lineage>
        <taxon>Bacteria</taxon>
        <taxon>Pseudomonadati</taxon>
        <taxon>Pseudomonadota</taxon>
        <taxon>Alphaproteobacteria</taxon>
        <taxon>Hyphomicrobiales</taxon>
        <taxon>Phyllobacteriaceae</taxon>
        <taxon>Chelativorans</taxon>
    </lineage>
</organism>
<dbReference type="RefSeq" id="WP_261515814.1">
    <property type="nucleotide sequence ID" value="NZ_JAODNV010000011.1"/>
</dbReference>
<dbReference type="Gene3D" id="3.40.50.720">
    <property type="entry name" value="NAD(P)-binding Rossmann-like Domain"/>
    <property type="match status" value="1"/>
</dbReference>
<dbReference type="GO" id="GO:0004029">
    <property type="term" value="F:aldehyde dehydrogenase (NAD+) activity"/>
    <property type="evidence" value="ECO:0007669"/>
    <property type="project" value="TreeGrafter"/>
</dbReference>
<dbReference type="PANTHER" id="PTHR48079">
    <property type="entry name" value="PROTEIN YEEZ"/>
    <property type="match status" value="1"/>
</dbReference>
<dbReference type="PANTHER" id="PTHR48079:SF6">
    <property type="entry name" value="NAD(P)-BINDING DOMAIN-CONTAINING PROTEIN-RELATED"/>
    <property type="match status" value="1"/>
</dbReference>
<dbReference type="InterPro" id="IPR001509">
    <property type="entry name" value="Epimerase_deHydtase"/>
</dbReference>
<dbReference type="GO" id="GO:0005737">
    <property type="term" value="C:cytoplasm"/>
    <property type="evidence" value="ECO:0007669"/>
    <property type="project" value="TreeGrafter"/>
</dbReference>
<protein>
    <submittedName>
        <fullName evidence="2">NAD-dependent epimerase/dehydratase family protein</fullName>
    </submittedName>
</protein>
<comment type="caution">
    <text evidence="2">The sequence shown here is derived from an EMBL/GenBank/DDBJ whole genome shotgun (WGS) entry which is preliminary data.</text>
</comment>
<evidence type="ECO:0000313" key="2">
    <source>
        <dbReference type="EMBL" id="MCT8990926.1"/>
    </source>
</evidence>
<dbReference type="Pfam" id="PF01370">
    <property type="entry name" value="Epimerase"/>
    <property type="match status" value="1"/>
</dbReference>
<accession>A0A9X2XA68</accession>
<proteinExistence type="predicted"/>
<dbReference type="AlphaFoldDB" id="A0A9X2XA68"/>
<dbReference type="InterPro" id="IPR051783">
    <property type="entry name" value="NAD(P)-dependent_oxidoreduct"/>
</dbReference>
<dbReference type="InterPro" id="IPR036291">
    <property type="entry name" value="NAD(P)-bd_dom_sf"/>
</dbReference>
<reference evidence="2" key="1">
    <citation type="submission" date="2022-08" db="EMBL/GenBank/DDBJ databases">
        <title>Chelativorans sichuanense sp. nov., a paraffin oil-degrading bacterium isolated from a mixture of oil-based drill cuttings and paddy soil.</title>
        <authorList>
            <person name="Yu J."/>
            <person name="Liu H."/>
            <person name="Chen Q."/>
        </authorList>
    </citation>
    <scope>NUCLEOTIDE SEQUENCE</scope>
    <source>
        <strain evidence="2">SCAU 2101</strain>
    </source>
</reference>
<evidence type="ECO:0000259" key="1">
    <source>
        <dbReference type="Pfam" id="PF01370"/>
    </source>
</evidence>